<evidence type="ECO:0000313" key="2">
    <source>
        <dbReference type="EMBL" id="KRK46932.1"/>
    </source>
</evidence>
<keyword evidence="3" id="KW-1185">Reference proteome</keyword>
<gene>
    <name evidence="2" type="ORF">FC96_GL000823</name>
</gene>
<dbReference type="EMBL" id="AZCX01000014">
    <property type="protein sequence ID" value="KRK46932.1"/>
    <property type="molecule type" value="Genomic_DNA"/>
</dbReference>
<keyword evidence="1" id="KW-1133">Transmembrane helix</keyword>
<dbReference type="Proteomes" id="UP000050911">
    <property type="component" value="Unassembled WGS sequence"/>
</dbReference>
<evidence type="ECO:0000256" key="1">
    <source>
        <dbReference type="SAM" id="Phobius"/>
    </source>
</evidence>
<dbReference type="PATRIC" id="fig|1302272.5.peg.823"/>
<proteinExistence type="predicted"/>
<dbReference type="Pfam" id="PF16069">
    <property type="entry name" value="DUF4811"/>
    <property type="match status" value="1"/>
</dbReference>
<protein>
    <recommendedName>
        <fullName evidence="4">DUF4811 domain-containing protein</fullName>
    </recommendedName>
</protein>
<evidence type="ECO:0000313" key="3">
    <source>
        <dbReference type="Proteomes" id="UP000050911"/>
    </source>
</evidence>
<dbReference type="InterPro" id="IPR032083">
    <property type="entry name" value="DUF4811"/>
</dbReference>
<dbReference type="STRING" id="1302272.FC96_GL000823"/>
<sequence>MIILILVILVLVFSGIAIFTPAGTGRNLGVIIVGFALIALIGLTMSNDLSHVGMHQQASTTTVRLKSLTASGPATIAEQPLGNGTEKIVVYRSSNNAVKRTPVAHTTTTIDRGSRSQVTLTTKKWRFNNALYRWLFNLTNEEGQVASRKYNFVIPTTWRVISASKLK</sequence>
<dbReference type="OrthoDB" id="2320814at2"/>
<evidence type="ECO:0008006" key="4">
    <source>
        <dbReference type="Google" id="ProtNLM"/>
    </source>
</evidence>
<dbReference type="RefSeq" id="WP_056943146.1">
    <property type="nucleotide sequence ID" value="NZ_AZCX01000014.1"/>
</dbReference>
<keyword evidence="1" id="KW-0472">Membrane</keyword>
<reference evidence="2 3" key="1">
    <citation type="journal article" date="2015" name="Genome Announc.">
        <title>Expanding the biotechnology potential of lactobacilli through comparative genomics of 213 strains and associated genera.</title>
        <authorList>
            <person name="Sun Z."/>
            <person name="Harris H.M."/>
            <person name="McCann A."/>
            <person name="Guo C."/>
            <person name="Argimon S."/>
            <person name="Zhang W."/>
            <person name="Yang X."/>
            <person name="Jeffery I.B."/>
            <person name="Cooney J.C."/>
            <person name="Kagawa T.F."/>
            <person name="Liu W."/>
            <person name="Song Y."/>
            <person name="Salvetti E."/>
            <person name="Wrobel A."/>
            <person name="Rasinkangas P."/>
            <person name="Parkhill J."/>
            <person name="Rea M.C."/>
            <person name="O'Sullivan O."/>
            <person name="Ritari J."/>
            <person name="Douillard F.P."/>
            <person name="Paul Ross R."/>
            <person name="Yang R."/>
            <person name="Briner A.E."/>
            <person name="Felis G.E."/>
            <person name="de Vos W.M."/>
            <person name="Barrangou R."/>
            <person name="Klaenhammer T.R."/>
            <person name="Caufield P.W."/>
            <person name="Cui Y."/>
            <person name="Zhang H."/>
            <person name="O'Toole P.W."/>
        </authorList>
    </citation>
    <scope>NUCLEOTIDE SEQUENCE [LARGE SCALE GENOMIC DNA]</scope>
    <source>
        <strain evidence="2 3">JCM 15530</strain>
    </source>
</reference>
<comment type="caution">
    <text evidence="2">The sequence shown here is derived from an EMBL/GenBank/DDBJ whole genome shotgun (WGS) entry which is preliminary data.</text>
</comment>
<organism evidence="2 3">
    <name type="scientific">Secundilactobacillus kimchicus JCM 15530</name>
    <dbReference type="NCBI Taxonomy" id="1302272"/>
    <lineage>
        <taxon>Bacteria</taxon>
        <taxon>Bacillati</taxon>
        <taxon>Bacillota</taxon>
        <taxon>Bacilli</taxon>
        <taxon>Lactobacillales</taxon>
        <taxon>Lactobacillaceae</taxon>
        <taxon>Secundilactobacillus</taxon>
    </lineage>
</organism>
<feature type="transmembrane region" description="Helical" evidence="1">
    <location>
        <begin position="27"/>
        <end position="45"/>
    </location>
</feature>
<name>A0A0R1HT59_9LACO</name>
<accession>A0A0R1HT59</accession>
<dbReference type="AlphaFoldDB" id="A0A0R1HT59"/>
<keyword evidence="1" id="KW-0812">Transmembrane</keyword>